<organism evidence="15">
    <name type="scientific">Salpingoeca rosetta (strain ATCC 50818 / BSB-021)</name>
    <dbReference type="NCBI Taxonomy" id="946362"/>
    <lineage>
        <taxon>Eukaryota</taxon>
        <taxon>Choanoflagellata</taxon>
        <taxon>Craspedida</taxon>
        <taxon>Salpingoecidae</taxon>
        <taxon>Salpingoeca</taxon>
    </lineage>
</organism>
<dbReference type="FunFam" id="1.10.510.10:FF:000033">
    <property type="entry name" value="Non-specific serine/threonine protein kinase"/>
    <property type="match status" value="1"/>
</dbReference>
<dbReference type="InterPro" id="IPR017892">
    <property type="entry name" value="Pkinase_C"/>
</dbReference>
<dbReference type="InterPro" id="IPR000961">
    <property type="entry name" value="AGC-kinase_C"/>
</dbReference>
<keyword evidence="7 14" id="KW-0418">Kinase</keyword>
<dbReference type="SMART" id="SM00220">
    <property type="entry name" value="S_TKc"/>
    <property type="match status" value="1"/>
</dbReference>
<keyword evidence="3 10" id="KW-0723">Serine/threonine-protein kinase</keyword>
<dbReference type="GO" id="GO:0005524">
    <property type="term" value="F:ATP binding"/>
    <property type="evidence" value="ECO:0007669"/>
    <property type="project" value="UniProtKB-UniRule"/>
</dbReference>
<evidence type="ECO:0000259" key="13">
    <source>
        <dbReference type="PROSITE" id="PS51285"/>
    </source>
</evidence>
<dbReference type="PROSITE" id="PS00107">
    <property type="entry name" value="PROTEIN_KINASE_ATP"/>
    <property type="match status" value="1"/>
</dbReference>
<dbReference type="OMA" id="CIDNERR"/>
<dbReference type="FunCoup" id="F2ULM3">
    <property type="interactions" value="1043"/>
</dbReference>
<evidence type="ECO:0000313" key="14">
    <source>
        <dbReference type="EMBL" id="EGD78022.1"/>
    </source>
</evidence>
<accession>F2ULM3</accession>
<dbReference type="GeneID" id="16070636"/>
<dbReference type="Gene3D" id="3.30.200.20">
    <property type="entry name" value="Phosphorylase Kinase, domain 1"/>
    <property type="match status" value="1"/>
</dbReference>
<dbReference type="PROSITE" id="PS50003">
    <property type="entry name" value="PH_DOMAIN"/>
    <property type="match status" value="1"/>
</dbReference>
<dbReference type="PROSITE" id="PS51285">
    <property type="entry name" value="AGC_KINASE_CTER"/>
    <property type="match status" value="1"/>
</dbReference>
<dbReference type="EC" id="2.7.11.1" evidence="2"/>
<evidence type="ECO:0000313" key="15">
    <source>
        <dbReference type="Proteomes" id="UP000007799"/>
    </source>
</evidence>
<evidence type="ECO:0000256" key="1">
    <source>
        <dbReference type="ARBA" id="ARBA00006935"/>
    </source>
</evidence>
<feature type="domain" description="PH" evidence="11">
    <location>
        <begin position="6"/>
        <end position="114"/>
    </location>
</feature>
<evidence type="ECO:0000256" key="8">
    <source>
        <dbReference type="ARBA" id="ARBA00022840"/>
    </source>
</evidence>
<dbReference type="PROSITE" id="PS50011">
    <property type="entry name" value="PROTEIN_KINASE_DOM"/>
    <property type="match status" value="1"/>
</dbReference>
<dbReference type="SUPFAM" id="SSF50729">
    <property type="entry name" value="PH domain-like"/>
    <property type="match status" value="1"/>
</dbReference>
<dbReference type="eggNOG" id="KOG0690">
    <property type="taxonomic scope" value="Eukaryota"/>
</dbReference>
<evidence type="ECO:0000256" key="2">
    <source>
        <dbReference type="ARBA" id="ARBA00012513"/>
    </source>
</evidence>
<dbReference type="InterPro" id="IPR017441">
    <property type="entry name" value="Protein_kinase_ATP_BS"/>
</dbReference>
<feature type="domain" description="Protein kinase" evidence="12">
    <location>
        <begin position="145"/>
        <end position="402"/>
    </location>
</feature>
<dbReference type="FunFam" id="2.30.29.30:FF:000027">
    <property type="entry name" value="Non-specific serine/threonine protein kinase"/>
    <property type="match status" value="1"/>
</dbReference>
<dbReference type="InterPro" id="IPR039026">
    <property type="entry name" value="PH_PKB"/>
</dbReference>
<dbReference type="GO" id="GO:0004674">
    <property type="term" value="F:protein serine/threonine kinase activity"/>
    <property type="evidence" value="ECO:0007669"/>
    <property type="project" value="UniProtKB-KW"/>
</dbReference>
<keyword evidence="15" id="KW-1185">Reference proteome</keyword>
<dbReference type="RefSeq" id="XP_004990084.1">
    <property type="nucleotide sequence ID" value="XM_004990027.1"/>
</dbReference>
<dbReference type="KEGG" id="sre:PTSG_09660"/>
<dbReference type="SMART" id="SM00233">
    <property type="entry name" value="PH"/>
    <property type="match status" value="1"/>
</dbReference>
<evidence type="ECO:0000259" key="11">
    <source>
        <dbReference type="PROSITE" id="PS50003"/>
    </source>
</evidence>
<dbReference type="Pfam" id="PF00169">
    <property type="entry name" value="PH"/>
    <property type="match status" value="1"/>
</dbReference>
<evidence type="ECO:0000256" key="10">
    <source>
        <dbReference type="RuleBase" id="RU000304"/>
    </source>
</evidence>
<dbReference type="PROSITE" id="PS00108">
    <property type="entry name" value="PROTEIN_KINASE_ST"/>
    <property type="match status" value="1"/>
</dbReference>
<dbReference type="STRING" id="946362.F2ULM3"/>
<sequence>MGDDSKIVKQGWLLKRGEYIRNWRSRWFQLKEDGSFRGFKQGPPAPGDEPINRFDLDGSTLTKTEDGKPLGAKGKKFGFLIRFMQLTRFVERSFHVESEEERDEWVAAYEVVKKKLEEKNLARRLDSDATHKIARSTESVTLDDFEMLKVLGKGTFGKVMLGRERKSRELFAIKILKKDVILEKEEVGHTMTENTVLQSTDHPFLTSLKYSFQTNELLCFVLEYVNGGELFFHLSKEKLFTEPRARFYAAEITLAITYLHDHGIIYRDLKLENLLLDRHGHIKITDFGLCKEDMSYGETTRTFCGTPEYLAPEILEDSDYGRSVDWWGVGVVLYEMLCGHLPFYNRNHEILFELILQEPVRLPDHLSEPAKDMLAKLLDKDPLKRLGGANNDGKDVMGHPFFAPIDFNKLYHRELPPPFVPDIKGEEDVSNFDEMFTTEKPEISPTDTGALETSADAFSNFDSVVKT</sequence>
<feature type="domain" description="AGC-kinase C-terminal" evidence="13">
    <location>
        <begin position="403"/>
        <end position="467"/>
    </location>
</feature>
<evidence type="ECO:0000256" key="7">
    <source>
        <dbReference type="ARBA" id="ARBA00022777"/>
    </source>
</evidence>
<keyword evidence="4" id="KW-0597">Phosphoprotein</keyword>
<dbReference type="CDD" id="cd05571">
    <property type="entry name" value="STKc_PKB"/>
    <property type="match status" value="1"/>
</dbReference>
<dbReference type="InterPro" id="IPR001849">
    <property type="entry name" value="PH_domain"/>
</dbReference>
<dbReference type="Pfam" id="PF00433">
    <property type="entry name" value="Pkinase_C"/>
    <property type="match status" value="1"/>
</dbReference>
<dbReference type="SUPFAM" id="SSF56112">
    <property type="entry name" value="Protein kinase-like (PK-like)"/>
    <property type="match status" value="1"/>
</dbReference>
<dbReference type="EMBL" id="GL832980">
    <property type="protein sequence ID" value="EGD78022.1"/>
    <property type="molecule type" value="Genomic_DNA"/>
</dbReference>
<dbReference type="InterPro" id="IPR011993">
    <property type="entry name" value="PH-like_dom_sf"/>
</dbReference>
<dbReference type="FunFam" id="3.30.200.20:FF:001053">
    <property type="entry name" value="Non-specific serine/threonine protein kinase"/>
    <property type="match status" value="1"/>
</dbReference>
<dbReference type="AlphaFoldDB" id="F2ULM3"/>
<dbReference type="Pfam" id="PF00069">
    <property type="entry name" value="Pkinase"/>
    <property type="match status" value="1"/>
</dbReference>
<evidence type="ECO:0000256" key="6">
    <source>
        <dbReference type="ARBA" id="ARBA00022741"/>
    </source>
</evidence>
<dbReference type="OrthoDB" id="63267at2759"/>
<proteinExistence type="inferred from homology"/>
<keyword evidence="5" id="KW-0808">Transferase</keyword>
<name>F2ULM3_SALR5</name>
<keyword evidence="6 9" id="KW-0547">Nucleotide-binding</keyword>
<dbReference type="CDD" id="cd01241">
    <property type="entry name" value="PH_PKB"/>
    <property type="match status" value="1"/>
</dbReference>
<dbReference type="SMART" id="SM00133">
    <property type="entry name" value="S_TK_X"/>
    <property type="match status" value="1"/>
</dbReference>
<dbReference type="Gene3D" id="2.30.29.30">
    <property type="entry name" value="Pleckstrin-homology domain (PH domain)/Phosphotyrosine-binding domain (PTB)"/>
    <property type="match status" value="1"/>
</dbReference>
<protein>
    <recommendedName>
        <fullName evidence="2">non-specific serine/threonine protein kinase</fullName>
        <ecNumber evidence="2">2.7.11.1</ecNumber>
    </recommendedName>
</protein>
<dbReference type="Gene3D" id="1.10.510.10">
    <property type="entry name" value="Transferase(Phosphotransferase) domain 1"/>
    <property type="match status" value="1"/>
</dbReference>
<gene>
    <name evidence="14" type="ORF">PTSG_09660</name>
</gene>
<dbReference type="InterPro" id="IPR011009">
    <property type="entry name" value="Kinase-like_dom_sf"/>
</dbReference>
<evidence type="ECO:0000259" key="12">
    <source>
        <dbReference type="PROSITE" id="PS50011"/>
    </source>
</evidence>
<dbReference type="Proteomes" id="UP000007799">
    <property type="component" value="Unassembled WGS sequence"/>
</dbReference>
<evidence type="ECO:0000256" key="5">
    <source>
        <dbReference type="ARBA" id="ARBA00022679"/>
    </source>
</evidence>
<keyword evidence="8 9" id="KW-0067">ATP-binding</keyword>
<dbReference type="InParanoid" id="F2ULM3"/>
<comment type="similarity">
    <text evidence="1">Belongs to the protein kinase superfamily. AGC Ser/Thr protein kinase family. RAC subfamily.</text>
</comment>
<evidence type="ECO:0000256" key="3">
    <source>
        <dbReference type="ARBA" id="ARBA00022527"/>
    </source>
</evidence>
<evidence type="ECO:0000256" key="9">
    <source>
        <dbReference type="PROSITE-ProRule" id="PRU10141"/>
    </source>
</evidence>
<dbReference type="InterPro" id="IPR000719">
    <property type="entry name" value="Prot_kinase_dom"/>
</dbReference>
<dbReference type="InterPro" id="IPR008271">
    <property type="entry name" value="Ser/Thr_kinase_AS"/>
</dbReference>
<feature type="binding site" evidence="9">
    <location>
        <position position="174"/>
    </location>
    <ligand>
        <name>ATP</name>
        <dbReference type="ChEBI" id="CHEBI:30616"/>
    </ligand>
</feature>
<dbReference type="PANTHER" id="PTHR24351">
    <property type="entry name" value="RIBOSOMAL PROTEIN S6 KINASE"/>
    <property type="match status" value="1"/>
</dbReference>
<reference evidence="14" key="1">
    <citation type="submission" date="2009-08" db="EMBL/GenBank/DDBJ databases">
        <title>Annotation of Salpingoeca rosetta.</title>
        <authorList>
            <consortium name="The Broad Institute Genome Sequencing Platform"/>
            <person name="Russ C."/>
            <person name="Cuomo C."/>
            <person name="Burger G."/>
            <person name="Gray M.W."/>
            <person name="Holland P.W.H."/>
            <person name="King N."/>
            <person name="Lang F.B.F."/>
            <person name="Roger A.J."/>
            <person name="Ruiz-Trillo I."/>
            <person name="Young S.K."/>
            <person name="Zeng Q."/>
            <person name="Gargeya S."/>
            <person name="Alvarado L."/>
            <person name="Berlin A."/>
            <person name="Chapman S.B."/>
            <person name="Chen Z."/>
            <person name="Freedman E."/>
            <person name="Gellesch M."/>
            <person name="Goldberg J."/>
            <person name="Griggs A."/>
            <person name="Gujja S."/>
            <person name="Heilman E."/>
            <person name="Heiman D."/>
            <person name="Howarth C."/>
            <person name="Mehta T."/>
            <person name="Neiman D."/>
            <person name="Pearson M."/>
            <person name="Roberts A."/>
            <person name="Saif S."/>
            <person name="Shea T."/>
            <person name="Shenoy N."/>
            <person name="Sisk P."/>
            <person name="Stolte C."/>
            <person name="Sykes S."/>
            <person name="White J."/>
            <person name="Yandava C."/>
            <person name="Haas B."/>
            <person name="Nusbaum C."/>
            <person name="Birren B."/>
        </authorList>
    </citation>
    <scope>NUCLEOTIDE SEQUENCE [LARGE SCALE GENOMIC DNA]</scope>
    <source>
        <strain evidence="14">ATCC 50818</strain>
    </source>
</reference>
<evidence type="ECO:0000256" key="4">
    <source>
        <dbReference type="ARBA" id="ARBA00022553"/>
    </source>
</evidence>